<feature type="transmembrane region" description="Helical" evidence="10">
    <location>
        <begin position="38"/>
        <end position="59"/>
    </location>
</feature>
<keyword evidence="5 10" id="KW-0812">Transmembrane</keyword>
<dbReference type="EMBL" id="JBDFQZ010000007">
    <property type="protein sequence ID" value="KAK9705206.1"/>
    <property type="molecule type" value="Genomic_DNA"/>
</dbReference>
<evidence type="ECO:0000256" key="10">
    <source>
        <dbReference type="SAM" id="Phobius"/>
    </source>
</evidence>
<keyword evidence="6 10" id="KW-1133">Transmembrane helix</keyword>
<evidence type="ECO:0000256" key="7">
    <source>
        <dbReference type="ARBA" id="ARBA00023098"/>
    </source>
</evidence>
<evidence type="ECO:0000256" key="9">
    <source>
        <dbReference type="ARBA" id="ARBA00023315"/>
    </source>
</evidence>
<protein>
    <recommendedName>
        <fullName evidence="11">Wax synthase domain-containing protein</fullName>
    </recommendedName>
</protein>
<name>A0AAW1JRD9_SAPOF</name>
<feature type="transmembrane region" description="Helical" evidence="10">
    <location>
        <begin position="256"/>
        <end position="276"/>
    </location>
</feature>
<evidence type="ECO:0000256" key="1">
    <source>
        <dbReference type="ARBA" id="ARBA00004141"/>
    </source>
</evidence>
<dbReference type="GO" id="GO:0008374">
    <property type="term" value="F:O-acyltransferase activity"/>
    <property type="evidence" value="ECO:0007669"/>
    <property type="project" value="InterPro"/>
</dbReference>
<dbReference type="AlphaFoldDB" id="A0AAW1JRD9"/>
<feature type="transmembrane region" description="Helical" evidence="10">
    <location>
        <begin position="6"/>
        <end position="26"/>
    </location>
</feature>
<evidence type="ECO:0000259" key="11">
    <source>
        <dbReference type="Pfam" id="PF13813"/>
    </source>
</evidence>
<evidence type="ECO:0000256" key="6">
    <source>
        <dbReference type="ARBA" id="ARBA00022989"/>
    </source>
</evidence>
<comment type="similarity">
    <text evidence="3">Belongs to the wax synthase family.</text>
</comment>
<keyword evidence="4" id="KW-0808">Transferase</keyword>
<keyword evidence="8 10" id="KW-0472">Membrane</keyword>
<comment type="subcellular location">
    <subcellularLocation>
        <location evidence="1">Membrane</location>
        <topology evidence="1">Multi-pass membrane protein</topology>
    </subcellularLocation>
</comment>
<comment type="caution">
    <text evidence="12">The sequence shown here is derived from an EMBL/GenBank/DDBJ whole genome shotgun (WGS) entry which is preliminary data.</text>
</comment>
<dbReference type="GO" id="GO:0006629">
    <property type="term" value="P:lipid metabolic process"/>
    <property type="evidence" value="ECO:0007669"/>
    <property type="project" value="UniProtKB-KW"/>
</dbReference>
<keyword evidence="13" id="KW-1185">Reference proteome</keyword>
<feature type="transmembrane region" description="Helical" evidence="10">
    <location>
        <begin position="65"/>
        <end position="84"/>
    </location>
</feature>
<feature type="transmembrane region" description="Helical" evidence="10">
    <location>
        <begin position="145"/>
        <end position="164"/>
    </location>
</feature>
<gene>
    <name evidence="12" type="ORF">RND81_07G040700</name>
</gene>
<keyword evidence="9" id="KW-0012">Acyltransferase</keyword>
<dbReference type="InterPro" id="IPR044851">
    <property type="entry name" value="Wax_synthase"/>
</dbReference>
<dbReference type="Pfam" id="PF13813">
    <property type="entry name" value="MBOAT_2"/>
    <property type="match status" value="1"/>
</dbReference>
<comment type="pathway">
    <text evidence="2">Secondary metabolite biosynthesis.</text>
</comment>
<dbReference type="PANTHER" id="PTHR31595:SF57">
    <property type="entry name" value="OS04G0481900 PROTEIN"/>
    <property type="match status" value="1"/>
</dbReference>
<accession>A0AAW1JRD9</accession>
<reference evidence="12" key="1">
    <citation type="submission" date="2024-03" db="EMBL/GenBank/DDBJ databases">
        <title>WGS assembly of Saponaria officinalis var. Norfolk2.</title>
        <authorList>
            <person name="Jenkins J."/>
            <person name="Shu S."/>
            <person name="Grimwood J."/>
            <person name="Barry K."/>
            <person name="Goodstein D."/>
            <person name="Schmutz J."/>
            <person name="Leebens-Mack J."/>
            <person name="Osbourn A."/>
        </authorList>
    </citation>
    <scope>NUCLEOTIDE SEQUENCE [LARGE SCALE GENOMIC DNA]</scope>
    <source>
        <strain evidence="12">JIC</strain>
    </source>
</reference>
<proteinExistence type="inferred from homology"/>
<organism evidence="12 13">
    <name type="scientific">Saponaria officinalis</name>
    <name type="common">Common soapwort</name>
    <name type="synonym">Lychnis saponaria</name>
    <dbReference type="NCBI Taxonomy" id="3572"/>
    <lineage>
        <taxon>Eukaryota</taxon>
        <taxon>Viridiplantae</taxon>
        <taxon>Streptophyta</taxon>
        <taxon>Embryophyta</taxon>
        <taxon>Tracheophyta</taxon>
        <taxon>Spermatophyta</taxon>
        <taxon>Magnoliopsida</taxon>
        <taxon>eudicotyledons</taxon>
        <taxon>Gunneridae</taxon>
        <taxon>Pentapetalae</taxon>
        <taxon>Caryophyllales</taxon>
        <taxon>Caryophyllaceae</taxon>
        <taxon>Caryophylleae</taxon>
        <taxon>Saponaria</taxon>
    </lineage>
</organism>
<evidence type="ECO:0000256" key="8">
    <source>
        <dbReference type="ARBA" id="ARBA00023136"/>
    </source>
</evidence>
<sequence>MNDHSEVKALLKIWSIVFLSLSYCYFITSKIPKGKIRLLFVLPIIYLFTIPPLSLSYVLTTGITSSFITWLTTSMLLLYSFDLGPYKRLTTKKFENPFPIKYKNTAFYNKESSKRLPLSLWSKALISSIVILFCDKYREELHQGVILVIYSYLLSLLVDIAMGFSNMLVGPIMGVELAQPSDEPYLATSLQDFWGRRWNLMVTDTLRHTVYNPTRVFSSKYFGEKWATAHGTMASFIVSGLMHELILYYVTRVSPSWEMTWFFVLHGISVTVEVAVKRALGQKVRLDRAISDPLTVGFVMGTGYLWFFPPIMKNHVDLRVFEELVSFYGYFWGIFKWFGSFSTMNYQ</sequence>
<evidence type="ECO:0000256" key="2">
    <source>
        <dbReference type="ARBA" id="ARBA00005179"/>
    </source>
</evidence>
<feature type="domain" description="Wax synthase" evidence="11">
    <location>
        <begin position="182"/>
        <end position="264"/>
    </location>
</feature>
<evidence type="ECO:0000313" key="13">
    <source>
        <dbReference type="Proteomes" id="UP001443914"/>
    </source>
</evidence>
<dbReference type="InterPro" id="IPR032805">
    <property type="entry name" value="Wax_synthase_dom"/>
</dbReference>
<dbReference type="PANTHER" id="PTHR31595">
    <property type="entry name" value="LONG-CHAIN-ALCOHOL O-FATTY-ACYLTRANSFERASE 3-RELATED"/>
    <property type="match status" value="1"/>
</dbReference>
<dbReference type="Proteomes" id="UP001443914">
    <property type="component" value="Unassembled WGS sequence"/>
</dbReference>
<dbReference type="GO" id="GO:0016020">
    <property type="term" value="C:membrane"/>
    <property type="evidence" value="ECO:0007669"/>
    <property type="project" value="UniProtKB-SubCell"/>
</dbReference>
<feature type="transmembrane region" description="Helical" evidence="10">
    <location>
        <begin position="327"/>
        <end position="346"/>
    </location>
</feature>
<keyword evidence="7" id="KW-0443">Lipid metabolism</keyword>
<evidence type="ECO:0000313" key="12">
    <source>
        <dbReference type="EMBL" id="KAK9705206.1"/>
    </source>
</evidence>
<evidence type="ECO:0000256" key="3">
    <source>
        <dbReference type="ARBA" id="ARBA00007282"/>
    </source>
</evidence>
<evidence type="ECO:0000256" key="4">
    <source>
        <dbReference type="ARBA" id="ARBA00022679"/>
    </source>
</evidence>
<feature type="transmembrane region" description="Helical" evidence="10">
    <location>
        <begin position="288"/>
        <end position="307"/>
    </location>
</feature>
<evidence type="ECO:0000256" key="5">
    <source>
        <dbReference type="ARBA" id="ARBA00022692"/>
    </source>
</evidence>